<gene>
    <name evidence="2" type="ORF">BG57_13605</name>
    <name evidence="1" type="ORF">GCM10010985_56300</name>
</gene>
<evidence type="ECO:0000313" key="2">
    <source>
        <dbReference type="EMBL" id="KDR31104.1"/>
    </source>
</evidence>
<reference evidence="2 3" key="2">
    <citation type="submission" date="2014-03" db="EMBL/GenBank/DDBJ databases">
        <title>Draft Genome Sequences of Four Burkholderia Strains.</title>
        <authorList>
            <person name="Liu X.Y."/>
            <person name="Li C.X."/>
            <person name="Xu J.H."/>
        </authorList>
    </citation>
    <scope>NUCLEOTIDE SEQUENCE [LARGE SCALE GENOMIC DNA]</scope>
    <source>
        <strain evidence="2 3">R27</strain>
    </source>
</reference>
<organism evidence="2 3">
    <name type="scientific">Caballeronia grimmiae</name>
    <dbReference type="NCBI Taxonomy" id="1071679"/>
    <lineage>
        <taxon>Bacteria</taxon>
        <taxon>Pseudomonadati</taxon>
        <taxon>Pseudomonadota</taxon>
        <taxon>Betaproteobacteria</taxon>
        <taxon>Burkholderiales</taxon>
        <taxon>Burkholderiaceae</taxon>
        <taxon>Caballeronia</taxon>
    </lineage>
</organism>
<reference evidence="1" key="1">
    <citation type="journal article" date="2014" name="Int. J. Syst. Evol. Microbiol.">
        <title>Complete genome of a new Firmicutes species belonging to the dominant human colonic microbiota ('Ruminococcus bicirculans') reveals two chromosomes and a selective capacity to utilize plant glucans.</title>
        <authorList>
            <consortium name="NISC Comparative Sequencing Program"/>
            <person name="Wegmann U."/>
            <person name="Louis P."/>
            <person name="Goesmann A."/>
            <person name="Henrissat B."/>
            <person name="Duncan S.H."/>
            <person name="Flint H.J."/>
        </authorList>
    </citation>
    <scope>NUCLEOTIDE SEQUENCE</scope>
    <source>
        <strain evidence="1">CGMCC 1.11013</strain>
    </source>
</reference>
<proteinExistence type="predicted"/>
<keyword evidence="4" id="KW-1185">Reference proteome</keyword>
<dbReference type="Proteomes" id="UP000597138">
    <property type="component" value="Unassembled WGS sequence"/>
</dbReference>
<dbReference type="EMBL" id="JFHE01000024">
    <property type="protein sequence ID" value="KDR31104.1"/>
    <property type="molecule type" value="Genomic_DNA"/>
</dbReference>
<dbReference type="EMBL" id="BMEG01000014">
    <property type="protein sequence ID" value="GGD94384.1"/>
    <property type="molecule type" value="Genomic_DNA"/>
</dbReference>
<dbReference type="SUPFAM" id="SSF53187">
    <property type="entry name" value="Zn-dependent exopeptidases"/>
    <property type="match status" value="1"/>
</dbReference>
<dbReference type="AlphaFoldDB" id="A0A069NU16"/>
<dbReference type="OrthoDB" id="7055905at2"/>
<comment type="caution">
    <text evidence="2">The sequence shown here is derived from an EMBL/GenBank/DDBJ whole genome shotgun (WGS) entry which is preliminary data.</text>
</comment>
<dbReference type="Proteomes" id="UP000027439">
    <property type="component" value="Unassembled WGS sequence"/>
</dbReference>
<dbReference type="RefSeq" id="WP_035967739.1">
    <property type="nucleotide sequence ID" value="NZ_BMEG01000014.1"/>
</dbReference>
<protein>
    <submittedName>
        <fullName evidence="2">Uncharacterized protein</fullName>
    </submittedName>
</protein>
<evidence type="ECO:0000313" key="4">
    <source>
        <dbReference type="Proteomes" id="UP000597138"/>
    </source>
</evidence>
<evidence type="ECO:0000313" key="1">
    <source>
        <dbReference type="EMBL" id="GGD94384.1"/>
    </source>
</evidence>
<evidence type="ECO:0000313" key="3">
    <source>
        <dbReference type="Proteomes" id="UP000027439"/>
    </source>
</evidence>
<name>A0A069NU16_9BURK</name>
<reference evidence="4" key="3">
    <citation type="journal article" date="2019" name="Int. J. Syst. Evol. Microbiol.">
        <title>The Global Catalogue of Microorganisms (GCM) 10K type strain sequencing project: providing services to taxonomists for standard genome sequencing and annotation.</title>
        <authorList>
            <consortium name="The Broad Institute Genomics Platform"/>
            <consortium name="The Broad Institute Genome Sequencing Center for Infectious Disease"/>
            <person name="Wu L."/>
            <person name="Ma J."/>
        </authorList>
    </citation>
    <scope>NUCLEOTIDE SEQUENCE [LARGE SCALE GENOMIC DNA]</scope>
    <source>
        <strain evidence="4">CGMCC 1.11013</strain>
    </source>
</reference>
<accession>A0A069NU16</accession>
<sequence length="75" mass="8176">MGTSDARHYRMHGVPTVGCGLNAHNMGSFDEKVHIDELCALGEIDALPTTYTTSDRPVQLSYRGSRQLAHVASTM</sequence>
<reference evidence="1" key="4">
    <citation type="submission" date="2024-05" db="EMBL/GenBank/DDBJ databases">
        <authorList>
            <person name="Sun Q."/>
            <person name="Zhou Y."/>
        </authorList>
    </citation>
    <scope>NUCLEOTIDE SEQUENCE</scope>
    <source>
        <strain evidence="1">CGMCC 1.11013</strain>
    </source>
</reference>
<dbReference type="STRING" id="1071679.BG57_13605"/>